<protein>
    <submittedName>
        <fullName evidence="3">ANTAR domain-containing protein</fullName>
    </submittedName>
</protein>
<gene>
    <name evidence="3" type="ORF">ACFQ3T_26300</name>
</gene>
<keyword evidence="4" id="KW-1185">Reference proteome</keyword>
<proteinExistence type="predicted"/>
<keyword evidence="1" id="KW-0175">Coiled coil</keyword>
<sequence>MANQRALDTLRVDPVFRATAAPYLILDPELRIRAANPAYQQATLTTEEDLRGAYLFDVFPDDPANPEADGRANLSTSLQQVLHSKQRHYMGIQRYDVPDPADRTRFVRKVWSPLNMPILGQDRRVIGIIHHVEDITDLCAAPEIDALDGQWQHPRQLRSLTTALARLRRTHRALLTENDQLRQAVPRREVIEQAKGILMGQRHCTADEAFAILVGLSQDTNTKLHHVAQALIDDTIAR</sequence>
<dbReference type="PROSITE" id="PS50921">
    <property type="entry name" value="ANTAR"/>
    <property type="match status" value="1"/>
</dbReference>
<evidence type="ECO:0000259" key="2">
    <source>
        <dbReference type="PROSITE" id="PS50921"/>
    </source>
</evidence>
<dbReference type="InterPro" id="IPR013656">
    <property type="entry name" value="PAS_4"/>
</dbReference>
<feature type="coiled-coil region" evidence="1">
    <location>
        <begin position="157"/>
        <end position="184"/>
    </location>
</feature>
<dbReference type="Gene3D" id="3.30.450.20">
    <property type="entry name" value="PAS domain"/>
    <property type="match status" value="1"/>
</dbReference>
<feature type="domain" description="ANTAR" evidence="2">
    <location>
        <begin position="171"/>
        <end position="232"/>
    </location>
</feature>
<evidence type="ECO:0000256" key="1">
    <source>
        <dbReference type="SAM" id="Coils"/>
    </source>
</evidence>
<dbReference type="CDD" id="cd00130">
    <property type="entry name" value="PAS"/>
    <property type="match status" value="1"/>
</dbReference>
<dbReference type="InterPro" id="IPR035965">
    <property type="entry name" value="PAS-like_dom_sf"/>
</dbReference>
<dbReference type="SUPFAM" id="SSF52172">
    <property type="entry name" value="CheY-like"/>
    <property type="match status" value="1"/>
</dbReference>
<dbReference type="RefSeq" id="WP_380726940.1">
    <property type="nucleotide sequence ID" value="NZ_JBHTLK010000173.1"/>
</dbReference>
<name>A0ABW3R0L5_9PSEU</name>
<dbReference type="InterPro" id="IPR036388">
    <property type="entry name" value="WH-like_DNA-bd_sf"/>
</dbReference>
<dbReference type="SUPFAM" id="SSF55785">
    <property type="entry name" value="PYP-like sensor domain (PAS domain)"/>
    <property type="match status" value="1"/>
</dbReference>
<organism evidence="3 4">
    <name type="scientific">Saccharothrix hoggarensis</name>
    <dbReference type="NCBI Taxonomy" id="913853"/>
    <lineage>
        <taxon>Bacteria</taxon>
        <taxon>Bacillati</taxon>
        <taxon>Actinomycetota</taxon>
        <taxon>Actinomycetes</taxon>
        <taxon>Pseudonocardiales</taxon>
        <taxon>Pseudonocardiaceae</taxon>
        <taxon>Saccharothrix</taxon>
    </lineage>
</organism>
<dbReference type="SMART" id="SM01012">
    <property type="entry name" value="ANTAR"/>
    <property type="match status" value="1"/>
</dbReference>
<dbReference type="InterPro" id="IPR000014">
    <property type="entry name" value="PAS"/>
</dbReference>
<evidence type="ECO:0000313" key="4">
    <source>
        <dbReference type="Proteomes" id="UP001597168"/>
    </source>
</evidence>
<evidence type="ECO:0000313" key="3">
    <source>
        <dbReference type="EMBL" id="MFD1150658.1"/>
    </source>
</evidence>
<dbReference type="Gene3D" id="1.10.10.10">
    <property type="entry name" value="Winged helix-like DNA-binding domain superfamily/Winged helix DNA-binding domain"/>
    <property type="match status" value="1"/>
</dbReference>
<reference evidence="4" key="1">
    <citation type="journal article" date="2019" name="Int. J. Syst. Evol. Microbiol.">
        <title>The Global Catalogue of Microorganisms (GCM) 10K type strain sequencing project: providing services to taxonomists for standard genome sequencing and annotation.</title>
        <authorList>
            <consortium name="The Broad Institute Genomics Platform"/>
            <consortium name="The Broad Institute Genome Sequencing Center for Infectious Disease"/>
            <person name="Wu L."/>
            <person name="Ma J."/>
        </authorList>
    </citation>
    <scope>NUCLEOTIDE SEQUENCE [LARGE SCALE GENOMIC DNA]</scope>
    <source>
        <strain evidence="4">CCUG 60214</strain>
    </source>
</reference>
<dbReference type="EMBL" id="JBHTLK010000173">
    <property type="protein sequence ID" value="MFD1150658.1"/>
    <property type="molecule type" value="Genomic_DNA"/>
</dbReference>
<dbReference type="InterPro" id="IPR011006">
    <property type="entry name" value="CheY-like_superfamily"/>
</dbReference>
<accession>A0ABW3R0L5</accession>
<dbReference type="Proteomes" id="UP001597168">
    <property type="component" value="Unassembled WGS sequence"/>
</dbReference>
<dbReference type="InterPro" id="IPR005561">
    <property type="entry name" value="ANTAR"/>
</dbReference>
<dbReference type="Pfam" id="PF03861">
    <property type="entry name" value="ANTAR"/>
    <property type="match status" value="1"/>
</dbReference>
<dbReference type="Pfam" id="PF08448">
    <property type="entry name" value="PAS_4"/>
    <property type="match status" value="1"/>
</dbReference>
<comment type="caution">
    <text evidence="3">The sequence shown here is derived from an EMBL/GenBank/DDBJ whole genome shotgun (WGS) entry which is preliminary data.</text>
</comment>